<dbReference type="SUPFAM" id="SSF46785">
    <property type="entry name" value="Winged helix' DNA-binding domain"/>
    <property type="match status" value="1"/>
</dbReference>
<dbReference type="Pfam" id="PF01047">
    <property type="entry name" value="MarR"/>
    <property type="match status" value="1"/>
</dbReference>
<name>A0ABR8U7U8_9BACL</name>
<accession>A0ABR8U7U8</accession>
<dbReference type="PANTHER" id="PTHR33164:SF43">
    <property type="entry name" value="HTH-TYPE TRANSCRIPTIONAL REPRESSOR YETL"/>
    <property type="match status" value="1"/>
</dbReference>
<dbReference type="EMBL" id="JACSQN010000004">
    <property type="protein sequence ID" value="MBD7984106.1"/>
    <property type="molecule type" value="Genomic_DNA"/>
</dbReference>
<feature type="domain" description="HTH marR-type" evidence="2">
    <location>
        <begin position="5"/>
        <end position="136"/>
    </location>
</feature>
<dbReference type="Gene3D" id="1.10.10.10">
    <property type="entry name" value="Winged helix-like DNA-binding domain superfamily/Winged helix DNA-binding domain"/>
    <property type="match status" value="1"/>
</dbReference>
<evidence type="ECO:0000259" key="2">
    <source>
        <dbReference type="PROSITE" id="PS50995"/>
    </source>
</evidence>
<dbReference type="Proteomes" id="UP000626786">
    <property type="component" value="Unassembled WGS sequence"/>
</dbReference>
<sequence length="140" mass="16424">MLTLHQEFFSQYAKVYRPLLNKLNAELEQYSLSNSQWTIMKLLKIEQVMTPAEIAHRQQVEKPSITKILQRLNEMGFIEVTPGEDKREKWIRLTDSGEAVCIEIMERLKLLYENLLEGIKEADLENAINLLMHVHENLSK</sequence>
<dbReference type="RefSeq" id="WP_191693796.1">
    <property type="nucleotide sequence ID" value="NZ_JACSQN010000004.1"/>
</dbReference>
<dbReference type="PANTHER" id="PTHR33164">
    <property type="entry name" value="TRANSCRIPTIONAL REGULATOR, MARR FAMILY"/>
    <property type="match status" value="1"/>
</dbReference>
<dbReference type="InterPro" id="IPR000835">
    <property type="entry name" value="HTH_MarR-typ"/>
</dbReference>
<organism evidence="3 4">
    <name type="scientific">Sporosarcina quadrami</name>
    <dbReference type="NCBI Taxonomy" id="2762234"/>
    <lineage>
        <taxon>Bacteria</taxon>
        <taxon>Bacillati</taxon>
        <taxon>Bacillota</taxon>
        <taxon>Bacilli</taxon>
        <taxon>Bacillales</taxon>
        <taxon>Caryophanaceae</taxon>
        <taxon>Sporosarcina</taxon>
    </lineage>
</organism>
<dbReference type="PRINTS" id="PR00598">
    <property type="entry name" value="HTHMARR"/>
</dbReference>
<evidence type="ECO:0000313" key="4">
    <source>
        <dbReference type="Proteomes" id="UP000626786"/>
    </source>
</evidence>
<evidence type="ECO:0000313" key="3">
    <source>
        <dbReference type="EMBL" id="MBD7984106.1"/>
    </source>
</evidence>
<proteinExistence type="predicted"/>
<reference evidence="3 4" key="1">
    <citation type="submission" date="2020-08" db="EMBL/GenBank/DDBJ databases">
        <title>A Genomic Blueprint of the Chicken Gut Microbiome.</title>
        <authorList>
            <person name="Gilroy R."/>
            <person name="Ravi A."/>
            <person name="Getino M."/>
            <person name="Pursley I."/>
            <person name="Horton D.L."/>
            <person name="Alikhan N.-F."/>
            <person name="Baker D."/>
            <person name="Gharbi K."/>
            <person name="Hall N."/>
            <person name="Watson M."/>
            <person name="Adriaenssens E.M."/>
            <person name="Foster-Nyarko E."/>
            <person name="Jarju S."/>
            <person name="Secka A."/>
            <person name="Antonio M."/>
            <person name="Oren A."/>
            <person name="Chaudhuri R."/>
            <person name="La Ragione R.M."/>
            <person name="Hildebrand F."/>
            <person name="Pallen M.J."/>
        </authorList>
    </citation>
    <scope>NUCLEOTIDE SEQUENCE [LARGE SCALE GENOMIC DNA]</scope>
    <source>
        <strain evidence="3 4">Sa2YVA2</strain>
    </source>
</reference>
<keyword evidence="1" id="KW-0238">DNA-binding</keyword>
<gene>
    <name evidence="3" type="ORF">H9649_05905</name>
</gene>
<protein>
    <submittedName>
        <fullName evidence="3">MarR family transcriptional regulator</fullName>
    </submittedName>
</protein>
<keyword evidence="4" id="KW-1185">Reference proteome</keyword>
<dbReference type="InterPro" id="IPR036390">
    <property type="entry name" value="WH_DNA-bd_sf"/>
</dbReference>
<dbReference type="InterPro" id="IPR036388">
    <property type="entry name" value="WH-like_DNA-bd_sf"/>
</dbReference>
<dbReference type="InterPro" id="IPR039422">
    <property type="entry name" value="MarR/SlyA-like"/>
</dbReference>
<dbReference type="PROSITE" id="PS50995">
    <property type="entry name" value="HTH_MARR_2"/>
    <property type="match status" value="1"/>
</dbReference>
<comment type="caution">
    <text evidence="3">The sequence shown here is derived from an EMBL/GenBank/DDBJ whole genome shotgun (WGS) entry which is preliminary data.</text>
</comment>
<dbReference type="SMART" id="SM00347">
    <property type="entry name" value="HTH_MARR"/>
    <property type="match status" value="1"/>
</dbReference>
<evidence type="ECO:0000256" key="1">
    <source>
        <dbReference type="ARBA" id="ARBA00023125"/>
    </source>
</evidence>